<organism evidence="2 3">
    <name type="scientific">Cuscuta epithymum</name>
    <dbReference type="NCBI Taxonomy" id="186058"/>
    <lineage>
        <taxon>Eukaryota</taxon>
        <taxon>Viridiplantae</taxon>
        <taxon>Streptophyta</taxon>
        <taxon>Embryophyta</taxon>
        <taxon>Tracheophyta</taxon>
        <taxon>Spermatophyta</taxon>
        <taxon>Magnoliopsida</taxon>
        <taxon>eudicotyledons</taxon>
        <taxon>Gunneridae</taxon>
        <taxon>Pentapetalae</taxon>
        <taxon>asterids</taxon>
        <taxon>lamiids</taxon>
        <taxon>Solanales</taxon>
        <taxon>Convolvulaceae</taxon>
        <taxon>Cuscuteae</taxon>
        <taxon>Cuscuta</taxon>
        <taxon>Cuscuta subgen. Cuscuta</taxon>
    </lineage>
</organism>
<sequence>MKISWKYLIFATMLLELASGIMALVASGVQHDKVKNVKNVSDCQAEMDHAVFALSVFTILFNVFAFALCVLAARQIEGEWIQWRSKTMTIGFKCLLWVSTIFLVGIGQSLKSTSTNSCKVARPQCLIVGGYLCFFSLAFTAWSALDTCCHHDLNENKYVACCGN</sequence>
<keyword evidence="1" id="KW-1133">Transmembrane helix</keyword>
<comment type="caution">
    <text evidence="2">The sequence shown here is derived from an EMBL/GenBank/DDBJ whole genome shotgun (WGS) entry which is preliminary data.</text>
</comment>
<feature type="transmembrane region" description="Helical" evidence="1">
    <location>
        <begin position="49"/>
        <end position="73"/>
    </location>
</feature>
<dbReference type="Proteomes" id="UP001152523">
    <property type="component" value="Unassembled WGS sequence"/>
</dbReference>
<evidence type="ECO:0008006" key="4">
    <source>
        <dbReference type="Google" id="ProtNLM"/>
    </source>
</evidence>
<keyword evidence="1" id="KW-0812">Transmembrane</keyword>
<gene>
    <name evidence="2" type="ORF">CEPIT_LOCUS11327</name>
</gene>
<feature type="transmembrane region" description="Helical" evidence="1">
    <location>
        <begin position="7"/>
        <end position="29"/>
    </location>
</feature>
<protein>
    <recommendedName>
        <fullName evidence="4">CASP-like protein</fullName>
    </recommendedName>
</protein>
<name>A0AAV0D2G0_9ASTE</name>
<proteinExistence type="predicted"/>
<reference evidence="2" key="1">
    <citation type="submission" date="2022-07" db="EMBL/GenBank/DDBJ databases">
        <authorList>
            <person name="Macas J."/>
            <person name="Novak P."/>
            <person name="Neumann P."/>
        </authorList>
    </citation>
    <scope>NUCLEOTIDE SEQUENCE</scope>
</reference>
<keyword evidence="1" id="KW-0472">Membrane</keyword>
<evidence type="ECO:0000313" key="2">
    <source>
        <dbReference type="EMBL" id="CAH9090533.1"/>
    </source>
</evidence>
<feature type="transmembrane region" description="Helical" evidence="1">
    <location>
        <begin position="94"/>
        <end position="110"/>
    </location>
</feature>
<accession>A0AAV0D2G0</accession>
<keyword evidence="3" id="KW-1185">Reference proteome</keyword>
<dbReference type="AlphaFoldDB" id="A0AAV0D2G0"/>
<evidence type="ECO:0000256" key="1">
    <source>
        <dbReference type="SAM" id="Phobius"/>
    </source>
</evidence>
<evidence type="ECO:0000313" key="3">
    <source>
        <dbReference type="Proteomes" id="UP001152523"/>
    </source>
</evidence>
<dbReference type="EMBL" id="CAMAPF010000064">
    <property type="protein sequence ID" value="CAH9090533.1"/>
    <property type="molecule type" value="Genomic_DNA"/>
</dbReference>